<dbReference type="Pfam" id="PF03466">
    <property type="entry name" value="LysR_substrate"/>
    <property type="match status" value="1"/>
</dbReference>
<dbReference type="PANTHER" id="PTHR30346">
    <property type="entry name" value="TRANSCRIPTIONAL DUAL REGULATOR HCAR-RELATED"/>
    <property type="match status" value="1"/>
</dbReference>
<comment type="caution">
    <text evidence="6">The sequence shown here is derived from an EMBL/GenBank/DDBJ whole genome shotgun (WGS) entry which is preliminary data.</text>
</comment>
<protein>
    <submittedName>
        <fullName evidence="6">LysR family transcriptional regulator</fullName>
    </submittedName>
</protein>
<evidence type="ECO:0000313" key="6">
    <source>
        <dbReference type="EMBL" id="MDQ8193061.1"/>
    </source>
</evidence>
<reference evidence="6 7" key="1">
    <citation type="submission" date="2023-04" db="EMBL/GenBank/DDBJ databases">
        <title>A novel bacteria isolated from coastal sediment.</title>
        <authorList>
            <person name="Liu X.-J."/>
            <person name="Du Z.-J."/>
        </authorList>
    </citation>
    <scope>NUCLEOTIDE SEQUENCE [LARGE SCALE GENOMIC DNA]</scope>
    <source>
        <strain evidence="6 7">SDUM461004</strain>
    </source>
</reference>
<feature type="domain" description="HTH lysR-type" evidence="5">
    <location>
        <begin position="1"/>
        <end position="58"/>
    </location>
</feature>
<sequence length="305" mass="34070">MELRHLKYFVAVAETLNFRHASERLHVAQPALSRQIRDLEESIGARLFDRNTGGTRLTEAGAVLLEEAREILERVDVAVELTQSAAAGRRGNLHIAGMGSMSVGLLADALAEFRIEYPKVQVSLHDLGFRDLLTELQAGTVHLGFSFQMQGKLPDGFDSEVVAESVLHVALSQYHPLAQRTVVSLQDLCSEDIFCVGDRDFRDMHTRLTEGLFSVRKIRHTPVKWVVTADLLMAMVSGNYGVAFVFPRFAKIYPHLVLLPLQETGDDLKITLSAVWRKNTQARLVRNFVNLLKKTNDLGTPLVDL</sequence>
<dbReference type="Pfam" id="PF00126">
    <property type="entry name" value="HTH_1"/>
    <property type="match status" value="1"/>
</dbReference>
<dbReference type="PROSITE" id="PS50931">
    <property type="entry name" value="HTH_LYSR"/>
    <property type="match status" value="1"/>
</dbReference>
<evidence type="ECO:0000313" key="7">
    <source>
        <dbReference type="Proteomes" id="UP001243717"/>
    </source>
</evidence>
<evidence type="ECO:0000256" key="1">
    <source>
        <dbReference type="ARBA" id="ARBA00009437"/>
    </source>
</evidence>
<organism evidence="6 7">
    <name type="scientific">Thalassobacterium sedimentorum</name>
    <dbReference type="NCBI Taxonomy" id="3041258"/>
    <lineage>
        <taxon>Bacteria</taxon>
        <taxon>Pseudomonadati</taxon>
        <taxon>Verrucomicrobiota</taxon>
        <taxon>Opitutia</taxon>
        <taxon>Puniceicoccales</taxon>
        <taxon>Coraliomargaritaceae</taxon>
        <taxon>Thalassobacterium</taxon>
    </lineage>
</organism>
<dbReference type="InterPro" id="IPR000847">
    <property type="entry name" value="LysR_HTH_N"/>
</dbReference>
<dbReference type="PRINTS" id="PR00039">
    <property type="entry name" value="HTHLYSR"/>
</dbReference>
<dbReference type="InterPro" id="IPR036390">
    <property type="entry name" value="WH_DNA-bd_sf"/>
</dbReference>
<evidence type="ECO:0000256" key="4">
    <source>
        <dbReference type="ARBA" id="ARBA00023163"/>
    </source>
</evidence>
<dbReference type="InterPro" id="IPR005119">
    <property type="entry name" value="LysR_subst-bd"/>
</dbReference>
<accession>A0ABU1AE68</accession>
<evidence type="ECO:0000259" key="5">
    <source>
        <dbReference type="PROSITE" id="PS50931"/>
    </source>
</evidence>
<keyword evidence="4" id="KW-0804">Transcription</keyword>
<dbReference type="CDD" id="cd08414">
    <property type="entry name" value="PBP2_LTTR_aromatics_like"/>
    <property type="match status" value="1"/>
</dbReference>
<dbReference type="Proteomes" id="UP001243717">
    <property type="component" value="Unassembled WGS sequence"/>
</dbReference>
<keyword evidence="2" id="KW-0805">Transcription regulation</keyword>
<evidence type="ECO:0000256" key="2">
    <source>
        <dbReference type="ARBA" id="ARBA00023015"/>
    </source>
</evidence>
<dbReference type="EMBL" id="JARXIC010000002">
    <property type="protein sequence ID" value="MDQ8193061.1"/>
    <property type="molecule type" value="Genomic_DNA"/>
</dbReference>
<comment type="similarity">
    <text evidence="1">Belongs to the LysR transcriptional regulatory family.</text>
</comment>
<dbReference type="Gene3D" id="3.40.190.10">
    <property type="entry name" value="Periplasmic binding protein-like II"/>
    <property type="match status" value="2"/>
</dbReference>
<dbReference type="Gene3D" id="1.10.10.10">
    <property type="entry name" value="Winged helix-like DNA-binding domain superfamily/Winged helix DNA-binding domain"/>
    <property type="match status" value="1"/>
</dbReference>
<dbReference type="InterPro" id="IPR036388">
    <property type="entry name" value="WH-like_DNA-bd_sf"/>
</dbReference>
<dbReference type="SUPFAM" id="SSF46785">
    <property type="entry name" value="Winged helix' DNA-binding domain"/>
    <property type="match status" value="1"/>
</dbReference>
<gene>
    <name evidence="6" type="ORF">QEH59_01395</name>
</gene>
<keyword evidence="3" id="KW-0238">DNA-binding</keyword>
<keyword evidence="7" id="KW-1185">Reference proteome</keyword>
<name>A0ABU1AE68_9BACT</name>
<dbReference type="RefSeq" id="WP_308983570.1">
    <property type="nucleotide sequence ID" value="NZ_JARXIC010000002.1"/>
</dbReference>
<evidence type="ECO:0000256" key="3">
    <source>
        <dbReference type="ARBA" id="ARBA00023125"/>
    </source>
</evidence>
<dbReference type="PANTHER" id="PTHR30346:SF0">
    <property type="entry name" value="HCA OPERON TRANSCRIPTIONAL ACTIVATOR HCAR"/>
    <property type="match status" value="1"/>
</dbReference>
<proteinExistence type="inferred from homology"/>
<dbReference type="SUPFAM" id="SSF53850">
    <property type="entry name" value="Periplasmic binding protein-like II"/>
    <property type="match status" value="1"/>
</dbReference>